<dbReference type="EMBL" id="LVKK01000018">
    <property type="protein sequence ID" value="OAG42204.1"/>
    <property type="molecule type" value="Genomic_DNA"/>
</dbReference>
<dbReference type="PANTHER" id="PTHR43698">
    <property type="entry name" value="RIBD C-TERMINAL DOMAIN CONTAINING PROTEIN"/>
    <property type="match status" value="1"/>
</dbReference>
<reference evidence="3 4" key="1">
    <citation type="submission" date="2016-03" db="EMBL/GenBank/DDBJ databases">
        <title>Draft genome sequence of the Fonsecaea monophora CBS 269.37.</title>
        <authorList>
            <person name="Bombassaro A."/>
            <person name="Vinicius W.A."/>
            <person name="De Hoog S."/>
            <person name="Sun J."/>
            <person name="Souza E.M."/>
            <person name="Raittz R.T."/>
            <person name="Costa F."/>
            <person name="Leao A.C."/>
            <person name="Tadra-Sfeir M.Z."/>
            <person name="Baura V."/>
            <person name="Balsanelli E."/>
            <person name="Pedrosa F.O."/>
            <person name="Moreno L.F."/>
            <person name="Steffens M.B."/>
            <person name="Xi L."/>
            <person name="Bocca A.L."/>
            <person name="Felipe M.S."/>
            <person name="Teixeira M."/>
            <person name="Telles Filho F.Q."/>
            <person name="Azevedo C.M."/>
            <person name="Gomes R."/>
            <person name="Vicente V.A."/>
        </authorList>
    </citation>
    <scope>NUCLEOTIDE SEQUENCE [LARGE SCALE GENOMIC DNA]</scope>
    <source>
        <strain evidence="3 4">CBS 269.37</strain>
    </source>
</reference>
<accession>A0A177FD31</accession>
<dbReference type="InterPro" id="IPR011051">
    <property type="entry name" value="RmlC_Cupin_sf"/>
</dbReference>
<feature type="region of interest" description="Disordered" evidence="1">
    <location>
        <begin position="24"/>
        <end position="50"/>
    </location>
</feature>
<evidence type="ECO:0000313" key="3">
    <source>
        <dbReference type="EMBL" id="OAG42204.1"/>
    </source>
</evidence>
<feature type="compositionally biased region" description="Polar residues" evidence="1">
    <location>
        <begin position="28"/>
        <end position="49"/>
    </location>
</feature>
<dbReference type="InterPro" id="IPR047263">
    <property type="entry name" value="HNL-like_cupin"/>
</dbReference>
<dbReference type="OrthoDB" id="2096797at2759"/>
<keyword evidence="4" id="KW-1185">Reference proteome</keyword>
<dbReference type="AlphaFoldDB" id="A0A177FD31"/>
<gene>
    <name evidence="3" type="ORF">AYO21_03658</name>
</gene>
<dbReference type="InterPro" id="IPR014710">
    <property type="entry name" value="RmlC-like_jellyroll"/>
</dbReference>
<dbReference type="Proteomes" id="UP000077002">
    <property type="component" value="Unassembled WGS sequence"/>
</dbReference>
<comment type="caution">
    <text evidence="3">The sequence shown here is derived from an EMBL/GenBank/DDBJ whole genome shotgun (WGS) entry which is preliminary data.</text>
</comment>
<dbReference type="InterPro" id="IPR013096">
    <property type="entry name" value="Cupin_2"/>
</dbReference>
<name>A0A177FD31_9EURO</name>
<dbReference type="RefSeq" id="XP_022514156.1">
    <property type="nucleotide sequence ID" value="XM_022653632.1"/>
</dbReference>
<sequence length="170" mass="18451">MPVKDLRTVARILQIGFVHANSVHPKLDSSNSQTTPQMQISRASRSGAPSIQGDKAIANAFTGNNVYIDPVLNAEGMSIANVTFTPGARTHWHTHEKGQILRVVTGSGWVCDIGGQPVRINVGDVIWCPPGTKHWHGADDDSYMCHQATSFGVVTWEEEVGDQEYAKKSG</sequence>
<evidence type="ECO:0000313" key="4">
    <source>
        <dbReference type="Proteomes" id="UP000077002"/>
    </source>
</evidence>
<protein>
    <recommendedName>
        <fullName evidence="2">Cupin type-2 domain-containing protein</fullName>
    </recommendedName>
</protein>
<organism evidence="3 4">
    <name type="scientific">Fonsecaea monophora</name>
    <dbReference type="NCBI Taxonomy" id="254056"/>
    <lineage>
        <taxon>Eukaryota</taxon>
        <taxon>Fungi</taxon>
        <taxon>Dikarya</taxon>
        <taxon>Ascomycota</taxon>
        <taxon>Pezizomycotina</taxon>
        <taxon>Eurotiomycetes</taxon>
        <taxon>Chaetothyriomycetidae</taxon>
        <taxon>Chaetothyriales</taxon>
        <taxon>Herpotrichiellaceae</taxon>
        <taxon>Fonsecaea</taxon>
    </lineage>
</organism>
<dbReference type="Pfam" id="PF07883">
    <property type="entry name" value="Cupin_2"/>
    <property type="match status" value="1"/>
</dbReference>
<proteinExistence type="predicted"/>
<dbReference type="GeneID" id="34598829"/>
<evidence type="ECO:0000259" key="2">
    <source>
        <dbReference type="Pfam" id="PF07883"/>
    </source>
</evidence>
<dbReference type="SUPFAM" id="SSF51182">
    <property type="entry name" value="RmlC-like cupins"/>
    <property type="match status" value="1"/>
</dbReference>
<dbReference type="CDD" id="cd02233">
    <property type="entry name" value="cupin_HNL-like"/>
    <property type="match status" value="1"/>
</dbReference>
<dbReference type="Gene3D" id="2.60.120.10">
    <property type="entry name" value="Jelly Rolls"/>
    <property type="match status" value="1"/>
</dbReference>
<dbReference type="PANTHER" id="PTHR43698:SF1">
    <property type="entry name" value="BLL4564 PROTEIN"/>
    <property type="match status" value="1"/>
</dbReference>
<feature type="domain" description="Cupin type-2" evidence="2">
    <location>
        <begin position="82"/>
        <end position="142"/>
    </location>
</feature>
<evidence type="ECO:0000256" key="1">
    <source>
        <dbReference type="SAM" id="MobiDB-lite"/>
    </source>
</evidence>